<keyword evidence="1" id="KW-0812">Transmembrane</keyword>
<proteinExistence type="predicted"/>
<feature type="transmembrane region" description="Helical" evidence="1">
    <location>
        <begin position="192"/>
        <end position="209"/>
    </location>
</feature>
<evidence type="ECO:0000313" key="3">
    <source>
        <dbReference type="EMBL" id="BDS07284.1"/>
    </source>
</evidence>
<dbReference type="EMBL" id="AP026866">
    <property type="protein sequence ID" value="BDS07284.1"/>
    <property type="molecule type" value="Genomic_DNA"/>
</dbReference>
<dbReference type="Pfam" id="PF02517">
    <property type="entry name" value="Rce1-like"/>
    <property type="match status" value="1"/>
</dbReference>
<dbReference type="GO" id="GO:0004175">
    <property type="term" value="F:endopeptidase activity"/>
    <property type="evidence" value="ECO:0007669"/>
    <property type="project" value="UniProtKB-ARBA"/>
</dbReference>
<name>A0AAT9FMQ5_9BACT</name>
<dbReference type="KEGG" id="osu:NT6N_23240"/>
<keyword evidence="1" id="KW-1133">Transmembrane helix</keyword>
<evidence type="ECO:0000256" key="1">
    <source>
        <dbReference type="SAM" id="Phobius"/>
    </source>
</evidence>
<dbReference type="PANTHER" id="PTHR43592:SF15">
    <property type="entry name" value="CAAX AMINO TERMINAL PROTEASE FAMILY PROTEIN"/>
    <property type="match status" value="1"/>
</dbReference>
<protein>
    <recommendedName>
        <fullName evidence="2">CAAX prenyl protease 2/Lysostaphin resistance protein A-like domain-containing protein</fullName>
    </recommendedName>
</protein>
<feature type="transmembrane region" description="Helical" evidence="1">
    <location>
        <begin position="230"/>
        <end position="263"/>
    </location>
</feature>
<dbReference type="InterPro" id="IPR003675">
    <property type="entry name" value="Rce1/LyrA-like_dom"/>
</dbReference>
<feature type="transmembrane region" description="Helical" evidence="1">
    <location>
        <begin position="140"/>
        <end position="159"/>
    </location>
</feature>
<dbReference type="GO" id="GO:0080120">
    <property type="term" value="P:CAAX-box protein maturation"/>
    <property type="evidence" value="ECO:0007669"/>
    <property type="project" value="UniProtKB-ARBA"/>
</dbReference>
<sequence length="293" mass="32365">MFDLTQTVLIASFALCLLSMVGAIPLAAYMRRQSQGIGWNYRGMVRTEPLNQLDLLGIALLTGLYTLQCAFKLPQVIDFLVSTGLLSQTATETPDQIQLTPAVLTAGMISQAVPGMIVIVFLVFRQISVVEFFGLKWKHAPYLILLAPFAAVFVQMIFVGMEMAGYSTMIQEIFGKAEKQEIVKIYQETNAVSIRVLLAIAAVVIAPLVEETVFRGYIYPVCKRYTGRIIATFVTSLFFSAVHFNIPALLPLFILAILLTIAYELSGSLWVPISIHACFNGFTLLVQELQPPS</sequence>
<reference evidence="3" key="1">
    <citation type="submission" date="2024-07" db="EMBL/GenBank/DDBJ databases">
        <title>Complete genome sequence of Verrucomicrobiaceae bacterium NT6N.</title>
        <authorList>
            <person name="Huang C."/>
            <person name="Takami H."/>
            <person name="Hamasaki K."/>
        </authorList>
    </citation>
    <scope>NUCLEOTIDE SEQUENCE</scope>
    <source>
        <strain evidence="3">NT6N</strain>
    </source>
</reference>
<dbReference type="AlphaFoldDB" id="A0AAT9FMQ5"/>
<feature type="transmembrane region" description="Helical" evidence="1">
    <location>
        <begin position="6"/>
        <end position="29"/>
    </location>
</feature>
<feature type="transmembrane region" description="Helical" evidence="1">
    <location>
        <begin position="102"/>
        <end position="124"/>
    </location>
</feature>
<keyword evidence="1" id="KW-0472">Membrane</keyword>
<accession>A0AAT9FMQ5</accession>
<dbReference type="PANTHER" id="PTHR43592">
    <property type="entry name" value="CAAX AMINO TERMINAL PROTEASE"/>
    <property type="match status" value="1"/>
</dbReference>
<organism evidence="3">
    <name type="scientific">Oceaniferula spumae</name>
    <dbReference type="NCBI Taxonomy" id="2979115"/>
    <lineage>
        <taxon>Bacteria</taxon>
        <taxon>Pseudomonadati</taxon>
        <taxon>Verrucomicrobiota</taxon>
        <taxon>Verrucomicrobiia</taxon>
        <taxon>Verrucomicrobiales</taxon>
        <taxon>Verrucomicrobiaceae</taxon>
        <taxon>Oceaniferula</taxon>
    </lineage>
</organism>
<gene>
    <name evidence="3" type="ORF">NT6N_23240</name>
</gene>
<feature type="domain" description="CAAX prenyl protease 2/Lysostaphin resistance protein A-like" evidence="2">
    <location>
        <begin position="196"/>
        <end position="281"/>
    </location>
</feature>
<evidence type="ECO:0000259" key="2">
    <source>
        <dbReference type="Pfam" id="PF02517"/>
    </source>
</evidence>